<evidence type="ECO:0000259" key="6">
    <source>
        <dbReference type="PROSITE" id="PS50885"/>
    </source>
</evidence>
<dbReference type="PANTHER" id="PTHR34220">
    <property type="entry name" value="SENSOR HISTIDINE KINASE YPDA"/>
    <property type="match status" value="1"/>
</dbReference>
<evidence type="ECO:0000256" key="5">
    <source>
        <dbReference type="SAM" id="Phobius"/>
    </source>
</evidence>
<organism evidence="7 8">
    <name type="scientific">Ruthenibacterium lactatiformans</name>
    <dbReference type="NCBI Taxonomy" id="1550024"/>
    <lineage>
        <taxon>Bacteria</taxon>
        <taxon>Bacillati</taxon>
        <taxon>Bacillota</taxon>
        <taxon>Clostridia</taxon>
        <taxon>Eubacteriales</taxon>
        <taxon>Oscillospiraceae</taxon>
        <taxon>Ruthenibacterium</taxon>
    </lineage>
</organism>
<dbReference type="PATRIC" id="fig|1550024.3.peg.1454"/>
<dbReference type="InterPro" id="IPR003660">
    <property type="entry name" value="HAMP_dom"/>
</dbReference>
<keyword evidence="5" id="KW-0472">Membrane</keyword>
<comment type="subcellular location">
    <subcellularLocation>
        <location evidence="1">Membrane</location>
    </subcellularLocation>
</comment>
<dbReference type="InterPro" id="IPR050640">
    <property type="entry name" value="Bact_2-comp_sensor_kinase"/>
</dbReference>
<comment type="caution">
    <text evidence="7">The sequence shown here is derived from an EMBL/GenBank/DDBJ whole genome shotgun (WGS) entry which is preliminary data.</text>
</comment>
<keyword evidence="3" id="KW-0808">Transferase</keyword>
<proteinExistence type="predicted"/>
<dbReference type="Pfam" id="PF00672">
    <property type="entry name" value="HAMP"/>
    <property type="match status" value="1"/>
</dbReference>
<dbReference type="InterPro" id="IPR010559">
    <property type="entry name" value="Sig_transdc_His_kin_internal"/>
</dbReference>
<dbReference type="AlphaFoldDB" id="A0A0D8J0N4"/>
<evidence type="ECO:0000256" key="4">
    <source>
        <dbReference type="ARBA" id="ARBA00022777"/>
    </source>
</evidence>
<dbReference type="PANTHER" id="PTHR34220:SF7">
    <property type="entry name" value="SENSOR HISTIDINE KINASE YPDA"/>
    <property type="match status" value="1"/>
</dbReference>
<keyword evidence="5" id="KW-0812">Transmembrane</keyword>
<evidence type="ECO:0000256" key="3">
    <source>
        <dbReference type="ARBA" id="ARBA00022679"/>
    </source>
</evidence>
<dbReference type="InterPro" id="IPR036890">
    <property type="entry name" value="HATPase_C_sf"/>
</dbReference>
<dbReference type="CDD" id="cd06225">
    <property type="entry name" value="HAMP"/>
    <property type="match status" value="1"/>
</dbReference>
<feature type="transmembrane region" description="Helical" evidence="5">
    <location>
        <begin position="307"/>
        <end position="325"/>
    </location>
</feature>
<keyword evidence="2" id="KW-0597">Phosphoprotein</keyword>
<name>A0A0D8J0N4_9FIRM</name>
<keyword evidence="5" id="KW-1133">Transmembrane helix</keyword>
<dbReference type="Pfam" id="PF06580">
    <property type="entry name" value="His_kinase"/>
    <property type="match status" value="1"/>
</dbReference>
<dbReference type="Gene3D" id="6.10.340.10">
    <property type="match status" value="1"/>
</dbReference>
<dbReference type="EMBL" id="JXXK01000006">
    <property type="protein sequence ID" value="KJF40530.1"/>
    <property type="molecule type" value="Genomic_DNA"/>
</dbReference>
<dbReference type="GO" id="GO:0000155">
    <property type="term" value="F:phosphorelay sensor kinase activity"/>
    <property type="evidence" value="ECO:0007669"/>
    <property type="project" value="InterPro"/>
</dbReference>
<keyword evidence="8" id="KW-1185">Reference proteome</keyword>
<accession>A0A0D8J0N4</accession>
<dbReference type="InterPro" id="IPR003594">
    <property type="entry name" value="HATPase_dom"/>
</dbReference>
<dbReference type="SUPFAM" id="SSF158472">
    <property type="entry name" value="HAMP domain-like"/>
    <property type="match status" value="1"/>
</dbReference>
<dbReference type="SMART" id="SM00304">
    <property type="entry name" value="HAMP"/>
    <property type="match status" value="1"/>
</dbReference>
<feature type="transmembrane region" description="Helical" evidence="5">
    <location>
        <begin position="21"/>
        <end position="43"/>
    </location>
</feature>
<sequence>MKNSLLRWLQWSTSCGKLRSKLLCIYFLLIVIPLGMFSLYAYLRVKSVIQEQTFSAAQNAFDDTCLSLEHLLGRLDGVIDILSTDSLIYTMASNDPRDFTYIRRLEDSDQLATTFEHLRVLSGVDRIRLYVGNDYPYSNTRTNIVQISRIEQSGWYQAAAKGRRRLWCAPADLGESSETGQPCFSSIQMVYNPRSVKEPLAILRADIDARRVQELVSGTSITENGLLLLLRGDEVLLASDPDIPLSRLDTLVEQLHGSCAGAWATIQANGTDYYVQSKGIGPSGWRIASILPYRDVFRLSHELSIEMLVIVIAVALAAYLLAYLISQSTLKRISQLTGTMQAVEKGNVTVRLEPSGNDEIAQMMDGFNQMMDRVDTLMEERVEYGRQIKNLELKALQAQINPHFLYNSLDLINCTAISRNVPEISRMVNALGRFYRLSLSKGREVIPLSDELKHAQLYVEIQNLRFENRVSVRWALDPAAAQCRIIKIVLQPLIENAIIHGIFEKPSKCGRLAVAVRREPDGIRITIEDDGVGMDEATLLSNFSPAAPGQITATPGGYGVRNIQDRLRLAYGEPFGLSCVSRPGKGTTVTVYIPAIEPEEQPQEG</sequence>
<dbReference type="SUPFAM" id="SSF55874">
    <property type="entry name" value="ATPase domain of HSP90 chaperone/DNA topoisomerase II/histidine kinase"/>
    <property type="match status" value="1"/>
</dbReference>
<keyword evidence="4" id="KW-0418">Kinase</keyword>
<dbReference type="Pfam" id="PF02518">
    <property type="entry name" value="HATPase_c"/>
    <property type="match status" value="1"/>
</dbReference>
<feature type="domain" description="HAMP" evidence="6">
    <location>
        <begin position="327"/>
        <end position="379"/>
    </location>
</feature>
<reference evidence="7" key="1">
    <citation type="submission" date="2015-02" db="EMBL/GenBank/DDBJ databases">
        <title>A novel member of the family Ruminococcaceae isolated from human feces.</title>
        <authorList>
            <person name="Shkoporov A.N."/>
            <person name="Chaplin A.V."/>
            <person name="Motuzova O.V."/>
            <person name="Kafarskaia L.I."/>
            <person name="Khokhlova E.V."/>
            <person name="Efimov B.A."/>
        </authorList>
    </citation>
    <scope>NUCLEOTIDE SEQUENCE [LARGE SCALE GENOMIC DNA]</scope>
    <source>
        <strain evidence="7">585-1</strain>
    </source>
</reference>
<protein>
    <recommendedName>
        <fullName evidence="6">HAMP domain-containing protein</fullName>
    </recommendedName>
</protein>
<dbReference type="SMART" id="SM00387">
    <property type="entry name" value="HATPase_c"/>
    <property type="match status" value="1"/>
</dbReference>
<dbReference type="PROSITE" id="PS50885">
    <property type="entry name" value="HAMP"/>
    <property type="match status" value="1"/>
</dbReference>
<dbReference type="GO" id="GO:0016020">
    <property type="term" value="C:membrane"/>
    <property type="evidence" value="ECO:0007669"/>
    <property type="project" value="UniProtKB-SubCell"/>
</dbReference>
<evidence type="ECO:0000256" key="1">
    <source>
        <dbReference type="ARBA" id="ARBA00004370"/>
    </source>
</evidence>
<dbReference type="Proteomes" id="UP000032483">
    <property type="component" value="Unassembled WGS sequence"/>
</dbReference>
<evidence type="ECO:0000313" key="7">
    <source>
        <dbReference type="EMBL" id="KJF40530.1"/>
    </source>
</evidence>
<evidence type="ECO:0000313" key="8">
    <source>
        <dbReference type="Proteomes" id="UP000032483"/>
    </source>
</evidence>
<dbReference type="Gene3D" id="3.30.565.10">
    <property type="entry name" value="Histidine kinase-like ATPase, C-terminal domain"/>
    <property type="match status" value="1"/>
</dbReference>
<dbReference type="GeneID" id="42856255"/>
<evidence type="ECO:0000256" key="2">
    <source>
        <dbReference type="ARBA" id="ARBA00022553"/>
    </source>
</evidence>
<dbReference type="RefSeq" id="WP_050004940.1">
    <property type="nucleotide sequence ID" value="NZ_CAUBPW010000001.1"/>
</dbReference>
<gene>
    <name evidence="7" type="ORF">TQ39_06450</name>
</gene>